<keyword evidence="11" id="KW-0028">Amino-acid biosynthesis</keyword>
<comment type="similarity">
    <text evidence="3 11">Belongs to the CarA family.</text>
</comment>
<evidence type="ECO:0000256" key="9">
    <source>
        <dbReference type="ARBA" id="ARBA00048816"/>
    </source>
</evidence>
<evidence type="ECO:0000256" key="4">
    <source>
        <dbReference type="ARBA" id="ARBA00022598"/>
    </source>
</evidence>
<keyword evidence="5 11" id="KW-0547">Nucleotide-binding</keyword>
<keyword evidence="11" id="KW-0055">Arginine biosynthesis</keyword>
<feature type="active site" evidence="11">
    <location>
        <position position="342"/>
    </location>
</feature>
<proteinExistence type="inferred from homology"/>
<feature type="active site" evidence="11">
    <location>
        <position position="344"/>
    </location>
</feature>
<dbReference type="HAMAP" id="MF_01209">
    <property type="entry name" value="CPSase_S_chain"/>
    <property type="match status" value="1"/>
</dbReference>
<dbReference type="SUPFAM" id="SSF52317">
    <property type="entry name" value="Class I glutamine amidotransferase-like"/>
    <property type="match status" value="1"/>
</dbReference>
<evidence type="ECO:0000256" key="6">
    <source>
        <dbReference type="ARBA" id="ARBA00022840"/>
    </source>
</evidence>
<evidence type="ECO:0000313" key="13">
    <source>
        <dbReference type="EMBL" id="GLC27276.1"/>
    </source>
</evidence>
<dbReference type="GO" id="GO:0006541">
    <property type="term" value="P:glutamine metabolic process"/>
    <property type="evidence" value="ECO:0007669"/>
    <property type="project" value="InterPro"/>
</dbReference>
<dbReference type="InterPro" id="IPR029062">
    <property type="entry name" value="Class_I_gatase-like"/>
</dbReference>
<protein>
    <recommendedName>
        <fullName evidence="11">Carbamoyl phosphate synthase small chain</fullName>
        <ecNumber evidence="11">6.3.5.5</ecNumber>
    </recommendedName>
    <alternativeName>
        <fullName evidence="11">Carbamoyl phosphate synthetase glutamine chain</fullName>
    </alternativeName>
</protein>
<evidence type="ECO:0000256" key="7">
    <source>
        <dbReference type="ARBA" id="ARBA00022962"/>
    </source>
</evidence>
<dbReference type="AlphaFoldDB" id="A0AA37QE91"/>
<keyword evidence="14" id="KW-1185">Reference proteome</keyword>
<dbReference type="Proteomes" id="UP001161325">
    <property type="component" value="Unassembled WGS sequence"/>
</dbReference>
<dbReference type="GO" id="GO:0004088">
    <property type="term" value="F:carbamoyl-phosphate synthase (glutamine-hydrolyzing) activity"/>
    <property type="evidence" value="ECO:0007669"/>
    <property type="project" value="UniProtKB-UniRule"/>
</dbReference>
<dbReference type="InterPro" id="IPR017926">
    <property type="entry name" value="GATASE"/>
</dbReference>
<feature type="binding site" evidence="11">
    <location>
        <position position="299"/>
    </location>
    <ligand>
        <name>L-glutamine</name>
        <dbReference type="ChEBI" id="CHEBI:58359"/>
    </ligand>
</feature>
<sequence length="372" mass="39671">MQKTPGFLLLEDGTLFRGQLIGQSALSVAEVVFTTNMTGYQEVFTDPSYRGQVVVMTAPMIGNYGVNAEDPESAQPQIAGVVMRELSPVHSNWRASGDLASWLGAAGVPILTEVDTRRLTRHLRTVGVMRGAIAAGDEPSAEVLAALDACPSMEGLDLATRVSTKQPYVWGNPQAPQHIVAYDFGIKRNILRLFEEQGCRITVVPSDTPAEDVLAYQPDGVFLSNGPGDPEAVEYAPANIRAIADAEVPMFGICLGHQLLGLTFGGRTLKMPYGHRGGNHPVQELATGHVIITSQNHGFAVAGSAEGVEGAPALEVTHVNLNDGSVEGLAHRELPIFGVQYHPEAAPGPHDARPLFDRFLATVRARAASGQK</sequence>
<keyword evidence="6 11" id="KW-0067">ATP-binding</keyword>
<dbReference type="InterPro" id="IPR050472">
    <property type="entry name" value="Anth_synth/Amidotransfase"/>
</dbReference>
<feature type="region of interest" description="CPSase" evidence="11">
    <location>
        <begin position="1"/>
        <end position="178"/>
    </location>
</feature>
<dbReference type="InterPro" id="IPR002474">
    <property type="entry name" value="CarbamoylP_synth_ssu_N"/>
</dbReference>
<dbReference type="PRINTS" id="PR00097">
    <property type="entry name" value="ANTSNTHASEII"/>
</dbReference>
<evidence type="ECO:0000256" key="10">
    <source>
        <dbReference type="ARBA" id="ARBA00049285"/>
    </source>
</evidence>
<comment type="catalytic activity">
    <reaction evidence="10 11">
        <text>L-glutamine + H2O = L-glutamate + NH4(+)</text>
        <dbReference type="Rhea" id="RHEA:15889"/>
        <dbReference type="ChEBI" id="CHEBI:15377"/>
        <dbReference type="ChEBI" id="CHEBI:28938"/>
        <dbReference type="ChEBI" id="CHEBI:29985"/>
        <dbReference type="ChEBI" id="CHEBI:58359"/>
    </reaction>
</comment>
<evidence type="ECO:0000256" key="8">
    <source>
        <dbReference type="ARBA" id="ARBA00022975"/>
    </source>
</evidence>
<evidence type="ECO:0000256" key="2">
    <source>
        <dbReference type="ARBA" id="ARBA00005077"/>
    </source>
</evidence>
<accession>A0AA37QE91</accession>
<dbReference type="Gene3D" id="3.40.50.880">
    <property type="match status" value="1"/>
</dbReference>
<organism evidence="13 14">
    <name type="scientific">Roseisolibacter agri</name>
    <dbReference type="NCBI Taxonomy" id="2014610"/>
    <lineage>
        <taxon>Bacteria</taxon>
        <taxon>Pseudomonadati</taxon>
        <taxon>Gemmatimonadota</taxon>
        <taxon>Gemmatimonadia</taxon>
        <taxon>Gemmatimonadales</taxon>
        <taxon>Gemmatimonadaceae</taxon>
        <taxon>Roseisolibacter</taxon>
    </lineage>
</organism>
<reference evidence="13" key="1">
    <citation type="submission" date="2022-08" db="EMBL/GenBank/DDBJ databases">
        <title>Draft genome sequencing of Roseisolibacter agri AW1220.</title>
        <authorList>
            <person name="Tobiishi Y."/>
            <person name="Tonouchi A."/>
        </authorList>
    </citation>
    <scope>NUCLEOTIDE SEQUENCE</scope>
    <source>
        <strain evidence="13">AW1220</strain>
    </source>
</reference>
<dbReference type="CDD" id="cd01744">
    <property type="entry name" value="GATase1_CPSase"/>
    <property type="match status" value="1"/>
</dbReference>
<dbReference type="Pfam" id="PF00117">
    <property type="entry name" value="GATase"/>
    <property type="match status" value="1"/>
</dbReference>
<dbReference type="PRINTS" id="PR00099">
    <property type="entry name" value="CPSGATASE"/>
</dbReference>
<dbReference type="EC" id="6.3.5.5" evidence="11"/>
<evidence type="ECO:0000313" key="14">
    <source>
        <dbReference type="Proteomes" id="UP001161325"/>
    </source>
</evidence>
<dbReference type="Pfam" id="PF00988">
    <property type="entry name" value="CPSase_sm_chain"/>
    <property type="match status" value="1"/>
</dbReference>
<comment type="subunit">
    <text evidence="11">Composed of two chains; the small (or glutamine) chain promotes the hydrolysis of glutamine to ammonia, which is used by the large (or ammonia) chain to synthesize carbamoyl phosphate. Tetramer of heterodimers (alpha,beta)4.</text>
</comment>
<feature type="binding site" evidence="11">
    <location>
        <position position="296"/>
    </location>
    <ligand>
        <name>L-glutamine</name>
        <dbReference type="ChEBI" id="CHEBI:58359"/>
    </ligand>
</feature>
<comment type="pathway">
    <text evidence="1 11">Pyrimidine metabolism; UMP biosynthesis via de novo pathway; (S)-dihydroorotate from bicarbonate: step 1/3.</text>
</comment>
<comment type="catalytic activity">
    <reaction evidence="9 11">
        <text>hydrogencarbonate + L-glutamine + 2 ATP + H2O = carbamoyl phosphate + L-glutamate + 2 ADP + phosphate + 2 H(+)</text>
        <dbReference type="Rhea" id="RHEA:18633"/>
        <dbReference type="ChEBI" id="CHEBI:15377"/>
        <dbReference type="ChEBI" id="CHEBI:15378"/>
        <dbReference type="ChEBI" id="CHEBI:17544"/>
        <dbReference type="ChEBI" id="CHEBI:29985"/>
        <dbReference type="ChEBI" id="CHEBI:30616"/>
        <dbReference type="ChEBI" id="CHEBI:43474"/>
        <dbReference type="ChEBI" id="CHEBI:58228"/>
        <dbReference type="ChEBI" id="CHEBI:58359"/>
        <dbReference type="ChEBI" id="CHEBI:456216"/>
        <dbReference type="EC" id="6.3.5.5"/>
    </reaction>
</comment>
<dbReference type="InterPro" id="IPR006274">
    <property type="entry name" value="CarbamoylP_synth_ssu"/>
</dbReference>
<feature type="binding site" evidence="11">
    <location>
        <position position="258"/>
    </location>
    <ligand>
        <name>L-glutamine</name>
        <dbReference type="ChEBI" id="CHEBI:58359"/>
    </ligand>
</feature>
<dbReference type="InterPro" id="IPR036480">
    <property type="entry name" value="CarbP_synth_ssu_N_sf"/>
</dbReference>
<dbReference type="NCBIfam" id="TIGR01368">
    <property type="entry name" value="CPSaseIIsmall"/>
    <property type="match status" value="1"/>
</dbReference>
<keyword evidence="4 11" id="KW-0436">Ligase</keyword>
<feature type="active site" description="Nucleophile" evidence="11">
    <location>
        <position position="254"/>
    </location>
</feature>
<dbReference type="SUPFAM" id="SSF52021">
    <property type="entry name" value="Carbamoyl phosphate synthetase, small subunit N-terminal domain"/>
    <property type="match status" value="1"/>
</dbReference>
<feature type="binding site" evidence="11">
    <location>
        <position position="255"/>
    </location>
    <ligand>
        <name>L-glutamine</name>
        <dbReference type="ChEBI" id="CHEBI:58359"/>
    </ligand>
</feature>
<dbReference type="GO" id="GO:0044205">
    <property type="term" value="P:'de novo' UMP biosynthetic process"/>
    <property type="evidence" value="ECO:0007669"/>
    <property type="project" value="UniProtKB-UniRule"/>
</dbReference>
<dbReference type="PANTHER" id="PTHR43418">
    <property type="entry name" value="MULTIFUNCTIONAL TRYPTOPHAN BIOSYNTHESIS PROTEIN-RELATED"/>
    <property type="match status" value="1"/>
</dbReference>
<dbReference type="FunFam" id="3.50.30.20:FF:000001">
    <property type="entry name" value="Carbamoyl-phosphate synthase small chain"/>
    <property type="match status" value="1"/>
</dbReference>
<dbReference type="NCBIfam" id="NF009475">
    <property type="entry name" value="PRK12838.1"/>
    <property type="match status" value="1"/>
</dbReference>
<dbReference type="SMART" id="SM01097">
    <property type="entry name" value="CPSase_sm_chain"/>
    <property type="match status" value="1"/>
</dbReference>
<feature type="binding site" evidence="11">
    <location>
        <position position="48"/>
    </location>
    <ligand>
        <name>L-glutamine</name>
        <dbReference type="ChEBI" id="CHEBI:58359"/>
    </ligand>
</feature>
<dbReference type="GO" id="GO:0006207">
    <property type="term" value="P:'de novo' pyrimidine nucleobase biosynthetic process"/>
    <property type="evidence" value="ECO:0007669"/>
    <property type="project" value="InterPro"/>
</dbReference>
<dbReference type="PROSITE" id="PS51273">
    <property type="entry name" value="GATASE_TYPE_1"/>
    <property type="match status" value="1"/>
</dbReference>
<dbReference type="PANTHER" id="PTHR43418:SF7">
    <property type="entry name" value="CARBAMOYL-PHOSPHATE SYNTHASE SMALL CHAIN"/>
    <property type="match status" value="1"/>
</dbReference>
<evidence type="ECO:0000256" key="5">
    <source>
        <dbReference type="ARBA" id="ARBA00022741"/>
    </source>
</evidence>
<dbReference type="GO" id="GO:0006526">
    <property type="term" value="P:L-arginine biosynthetic process"/>
    <property type="evidence" value="ECO:0007669"/>
    <property type="project" value="UniProtKB-UniRule"/>
</dbReference>
<gene>
    <name evidence="11 13" type="primary">carA</name>
    <name evidence="13" type="ORF">rosag_37890</name>
</gene>
<comment type="caution">
    <text evidence="13">The sequence shown here is derived from an EMBL/GenBank/DDBJ whole genome shotgun (WGS) entry which is preliminary data.</text>
</comment>
<evidence type="ECO:0000256" key="1">
    <source>
        <dbReference type="ARBA" id="ARBA00004812"/>
    </source>
</evidence>
<feature type="binding site" evidence="11">
    <location>
        <position position="228"/>
    </location>
    <ligand>
        <name>L-glutamine</name>
        <dbReference type="ChEBI" id="CHEBI:58359"/>
    </ligand>
</feature>
<comment type="function">
    <text evidence="11">Small subunit of the glutamine-dependent carbamoyl phosphate synthetase (CPSase). CPSase catalyzes the formation of carbamoyl phosphate from the ammonia moiety of glutamine, carbonate, and phosphate donated by ATP, constituting the first step of 2 biosynthetic pathways, one leading to arginine and/or urea and the other to pyrimidine nucleotides. The small subunit (glutamine amidotransferase) binds and cleaves glutamine to supply the large subunit with the substrate ammonia.</text>
</comment>
<evidence type="ECO:0000256" key="3">
    <source>
        <dbReference type="ARBA" id="ARBA00007800"/>
    </source>
</evidence>
<dbReference type="PRINTS" id="PR00096">
    <property type="entry name" value="GATASE"/>
</dbReference>
<keyword evidence="8 11" id="KW-0665">Pyrimidine biosynthesis</keyword>
<dbReference type="InterPro" id="IPR035686">
    <property type="entry name" value="CPSase_GATase1"/>
</dbReference>
<name>A0AA37QE91_9BACT</name>
<comment type="pathway">
    <text evidence="2 11">Amino-acid biosynthesis; L-arginine biosynthesis; carbamoyl phosphate from bicarbonate: step 1/1.</text>
</comment>
<dbReference type="RefSeq" id="WP_284351719.1">
    <property type="nucleotide sequence ID" value="NZ_BRXS01000006.1"/>
</dbReference>
<evidence type="ECO:0000259" key="12">
    <source>
        <dbReference type="SMART" id="SM01097"/>
    </source>
</evidence>
<keyword evidence="7 11" id="KW-0315">Glutamine amidotransferase</keyword>
<feature type="binding site" evidence="11">
    <location>
        <position position="298"/>
    </location>
    <ligand>
        <name>L-glutamine</name>
        <dbReference type="ChEBI" id="CHEBI:58359"/>
    </ligand>
</feature>
<dbReference type="GO" id="GO:0005524">
    <property type="term" value="F:ATP binding"/>
    <property type="evidence" value="ECO:0007669"/>
    <property type="project" value="UniProtKB-UniRule"/>
</dbReference>
<feature type="domain" description="Carbamoyl-phosphate synthase small subunit N-terminal" evidence="12">
    <location>
        <begin position="4"/>
        <end position="134"/>
    </location>
</feature>
<feature type="binding site" evidence="11">
    <location>
        <position position="226"/>
    </location>
    <ligand>
        <name>L-glutamine</name>
        <dbReference type="ChEBI" id="CHEBI:58359"/>
    </ligand>
</feature>
<dbReference type="EMBL" id="BRXS01000006">
    <property type="protein sequence ID" value="GLC27276.1"/>
    <property type="molecule type" value="Genomic_DNA"/>
</dbReference>
<dbReference type="Gene3D" id="3.50.30.20">
    <property type="entry name" value="Carbamoyl-phosphate synthase small subunit, N-terminal domain"/>
    <property type="match status" value="1"/>
</dbReference>
<evidence type="ECO:0000256" key="11">
    <source>
        <dbReference type="HAMAP-Rule" id="MF_01209"/>
    </source>
</evidence>